<evidence type="ECO:0000256" key="2">
    <source>
        <dbReference type="ARBA" id="ARBA00023002"/>
    </source>
</evidence>
<dbReference type="SMART" id="SM00822">
    <property type="entry name" value="PKS_KR"/>
    <property type="match status" value="1"/>
</dbReference>
<dbReference type="EMBL" id="CP030032">
    <property type="protein sequence ID" value="AWV88832.1"/>
    <property type="molecule type" value="Genomic_DNA"/>
</dbReference>
<organism evidence="5 6">
    <name type="scientific">Bradymonas sediminis</name>
    <dbReference type="NCBI Taxonomy" id="1548548"/>
    <lineage>
        <taxon>Bacteria</taxon>
        <taxon>Deltaproteobacteria</taxon>
        <taxon>Bradymonadales</taxon>
        <taxon>Bradymonadaceae</taxon>
        <taxon>Bradymonas</taxon>
    </lineage>
</organism>
<dbReference type="AlphaFoldDB" id="A0A2Z4FIQ7"/>
<keyword evidence="6" id="KW-1185">Reference proteome</keyword>
<gene>
    <name evidence="5" type="ORF">DN745_05560</name>
</gene>
<sequence>MAAIQRVLVTGAAGALGSRVCARFSEAGLTVIAADLPQAVPAESTEIHADADDKNLHWIGLDLREPAAVRDGVDAIEKNIGAIDALVHCAGGFRWALMGEVSDDDIDFLLDANLRSSLLLLREILPKMKAQNLGRIVLMSSKSTLNPQQGEGPYAATKAALNALTKSVADEVKALDVTINALLPTVIDTPANRDAMPDSDFDKWVTRDQLADIIFGLTQPTGAPINGALIPVSGKM</sequence>
<dbReference type="PRINTS" id="PR00081">
    <property type="entry name" value="GDHRDH"/>
</dbReference>
<dbReference type="Gene3D" id="3.40.50.720">
    <property type="entry name" value="NAD(P)-binding Rossmann-like Domain"/>
    <property type="match status" value="1"/>
</dbReference>
<dbReference type="GO" id="GO:0016491">
    <property type="term" value="F:oxidoreductase activity"/>
    <property type="evidence" value="ECO:0007669"/>
    <property type="project" value="UniProtKB-KW"/>
</dbReference>
<dbReference type="PANTHER" id="PTHR43477">
    <property type="entry name" value="DIHYDROANTICAPSIN 7-DEHYDROGENASE"/>
    <property type="match status" value="1"/>
</dbReference>
<dbReference type="SUPFAM" id="SSF51735">
    <property type="entry name" value="NAD(P)-binding Rossmann-fold domains"/>
    <property type="match status" value="1"/>
</dbReference>
<reference evidence="5 6" key="1">
    <citation type="submission" date="2018-06" db="EMBL/GenBank/DDBJ databases">
        <title>Lujinxingia sediminis gen. nov. sp. nov., a new facultative anaerobic member of the class Deltaproteobacteria, and proposal of Lujinxingaceae fam. nov.</title>
        <authorList>
            <person name="Guo L.-Y."/>
            <person name="Li C.-M."/>
            <person name="Wang S."/>
            <person name="Du Z.-J."/>
        </authorList>
    </citation>
    <scope>NUCLEOTIDE SEQUENCE [LARGE SCALE GENOMIC DNA]</scope>
    <source>
        <strain evidence="5 6">FA350</strain>
    </source>
</reference>
<evidence type="ECO:0000256" key="3">
    <source>
        <dbReference type="RuleBase" id="RU000363"/>
    </source>
</evidence>
<evidence type="ECO:0000313" key="5">
    <source>
        <dbReference type="EMBL" id="AWV88832.1"/>
    </source>
</evidence>
<protein>
    <submittedName>
        <fullName evidence="5">NAD-dependent oxidoreductase</fullName>
    </submittedName>
</protein>
<dbReference type="PRINTS" id="PR00080">
    <property type="entry name" value="SDRFAMILY"/>
</dbReference>
<feature type="domain" description="Ketoreductase" evidence="4">
    <location>
        <begin position="5"/>
        <end position="185"/>
    </location>
</feature>
<name>A0A2Z4FIQ7_9DELT</name>
<dbReference type="RefSeq" id="WP_111332861.1">
    <property type="nucleotide sequence ID" value="NZ_CP030032.1"/>
</dbReference>
<dbReference type="PANTHER" id="PTHR43477:SF1">
    <property type="entry name" value="DIHYDROANTICAPSIN 7-DEHYDROGENASE"/>
    <property type="match status" value="1"/>
</dbReference>
<keyword evidence="2" id="KW-0560">Oxidoreductase</keyword>
<evidence type="ECO:0000256" key="1">
    <source>
        <dbReference type="ARBA" id="ARBA00006484"/>
    </source>
</evidence>
<accession>A0A2Z4FIQ7</accession>
<comment type="similarity">
    <text evidence="1 3">Belongs to the short-chain dehydrogenases/reductases (SDR) family.</text>
</comment>
<dbReference type="PROSITE" id="PS00061">
    <property type="entry name" value="ADH_SHORT"/>
    <property type="match status" value="1"/>
</dbReference>
<dbReference type="InterPro" id="IPR051122">
    <property type="entry name" value="SDR_DHRS6-like"/>
</dbReference>
<dbReference type="OrthoDB" id="9810908at2"/>
<proteinExistence type="inferred from homology"/>
<dbReference type="Pfam" id="PF00106">
    <property type="entry name" value="adh_short"/>
    <property type="match status" value="1"/>
</dbReference>
<dbReference type="KEGG" id="bsed:DN745_05560"/>
<dbReference type="InterPro" id="IPR020904">
    <property type="entry name" value="Sc_DH/Rdtase_CS"/>
</dbReference>
<dbReference type="InterPro" id="IPR057326">
    <property type="entry name" value="KR_dom"/>
</dbReference>
<dbReference type="Proteomes" id="UP000249799">
    <property type="component" value="Chromosome"/>
</dbReference>
<evidence type="ECO:0000259" key="4">
    <source>
        <dbReference type="SMART" id="SM00822"/>
    </source>
</evidence>
<evidence type="ECO:0000313" key="6">
    <source>
        <dbReference type="Proteomes" id="UP000249799"/>
    </source>
</evidence>
<dbReference type="InterPro" id="IPR002347">
    <property type="entry name" value="SDR_fam"/>
</dbReference>
<dbReference type="InterPro" id="IPR036291">
    <property type="entry name" value="NAD(P)-bd_dom_sf"/>
</dbReference>